<dbReference type="PROSITE" id="PS00107">
    <property type="entry name" value="PROTEIN_KINASE_ATP"/>
    <property type="match status" value="1"/>
</dbReference>
<dbReference type="AlphaFoldDB" id="A0A9P8A220"/>
<keyword evidence="5" id="KW-0808">Transferase</keyword>
<accession>A0A9P8A220</accession>
<feature type="domain" description="Protein kinase" evidence="13">
    <location>
        <begin position="20"/>
        <end position="277"/>
    </location>
</feature>
<keyword evidence="3" id="KW-0723">Serine/threonine-protein kinase</keyword>
<dbReference type="SUPFAM" id="SSF53187">
    <property type="entry name" value="Zn-dependent exopeptidases"/>
    <property type="match status" value="1"/>
</dbReference>
<reference evidence="14" key="1">
    <citation type="submission" date="2021-07" db="EMBL/GenBank/DDBJ databases">
        <title>Draft genome of Mortierella alpina, strain LL118, isolated from an aspen leaf litter sample.</title>
        <authorList>
            <person name="Yang S."/>
            <person name="Vinatzer B.A."/>
        </authorList>
    </citation>
    <scope>NUCLEOTIDE SEQUENCE</scope>
    <source>
        <strain evidence="14">LL118</strain>
    </source>
</reference>
<dbReference type="PROSITE" id="PS00108">
    <property type="entry name" value="PROTEIN_KINASE_ST"/>
    <property type="match status" value="1"/>
</dbReference>
<evidence type="ECO:0000256" key="8">
    <source>
        <dbReference type="ARBA" id="ARBA00022840"/>
    </source>
</evidence>
<dbReference type="InterPro" id="IPR011009">
    <property type="entry name" value="Kinase-like_dom_sf"/>
</dbReference>
<dbReference type="Gene3D" id="3.30.70.360">
    <property type="match status" value="1"/>
</dbReference>
<comment type="similarity">
    <text evidence="1">Belongs to the protein kinase superfamily. CAMK Ser/Thr protein kinase family. CaMK subfamily.</text>
</comment>
<dbReference type="InterPro" id="IPR017439">
    <property type="entry name" value="Amidohydrolase"/>
</dbReference>
<dbReference type="InterPro" id="IPR000719">
    <property type="entry name" value="Prot_kinase_dom"/>
</dbReference>
<dbReference type="InterPro" id="IPR017441">
    <property type="entry name" value="Protein_kinase_ATP_BS"/>
</dbReference>
<comment type="catalytic activity">
    <reaction evidence="11">
        <text>L-seryl-[protein] + ATP = O-phospho-L-seryl-[protein] + ADP + H(+)</text>
        <dbReference type="Rhea" id="RHEA:17989"/>
        <dbReference type="Rhea" id="RHEA-COMP:9863"/>
        <dbReference type="Rhea" id="RHEA-COMP:11604"/>
        <dbReference type="ChEBI" id="CHEBI:15378"/>
        <dbReference type="ChEBI" id="CHEBI:29999"/>
        <dbReference type="ChEBI" id="CHEBI:30616"/>
        <dbReference type="ChEBI" id="CHEBI:83421"/>
        <dbReference type="ChEBI" id="CHEBI:456216"/>
        <dbReference type="EC" id="2.7.11.17"/>
    </reaction>
</comment>
<gene>
    <name evidence="14" type="ORF">KVV02_005763</name>
</gene>
<dbReference type="Gene3D" id="3.40.630.10">
    <property type="entry name" value="Zn peptidases"/>
    <property type="match status" value="1"/>
</dbReference>
<dbReference type="PROSITE" id="PS50011">
    <property type="entry name" value="PROTEIN_KINASE_DOM"/>
    <property type="match status" value="1"/>
</dbReference>
<proteinExistence type="inferred from homology"/>
<dbReference type="SMART" id="SM00220">
    <property type="entry name" value="S_TKc"/>
    <property type="match status" value="1"/>
</dbReference>
<evidence type="ECO:0000256" key="12">
    <source>
        <dbReference type="PROSITE-ProRule" id="PRU10141"/>
    </source>
</evidence>
<evidence type="ECO:0000256" key="5">
    <source>
        <dbReference type="ARBA" id="ARBA00022679"/>
    </source>
</evidence>
<evidence type="ECO:0000256" key="10">
    <source>
        <dbReference type="ARBA" id="ARBA00047307"/>
    </source>
</evidence>
<evidence type="ECO:0000256" key="1">
    <source>
        <dbReference type="ARBA" id="ARBA00005354"/>
    </source>
</evidence>
<evidence type="ECO:0000256" key="4">
    <source>
        <dbReference type="ARBA" id="ARBA00022553"/>
    </source>
</evidence>
<evidence type="ECO:0000256" key="11">
    <source>
        <dbReference type="ARBA" id="ARBA00047430"/>
    </source>
</evidence>
<keyword evidence="9" id="KW-0112">Calmodulin-binding</keyword>
<evidence type="ECO:0000256" key="2">
    <source>
        <dbReference type="ARBA" id="ARBA00012434"/>
    </source>
</evidence>
<keyword evidence="7" id="KW-0418">Kinase</keyword>
<dbReference type="GO" id="GO:0016805">
    <property type="term" value="F:dipeptidase activity"/>
    <property type="evidence" value="ECO:0007669"/>
    <property type="project" value="TreeGrafter"/>
</dbReference>
<protein>
    <recommendedName>
        <fullName evidence="2">calcium/calmodulin-dependent protein kinase</fullName>
        <ecNumber evidence="2">2.7.11.17</ecNumber>
    </recommendedName>
</protein>
<dbReference type="GO" id="GO:0005524">
    <property type="term" value="F:ATP binding"/>
    <property type="evidence" value="ECO:0007669"/>
    <property type="project" value="UniProtKB-UniRule"/>
</dbReference>
<dbReference type="FunFam" id="3.30.70.360:FF:000004">
    <property type="entry name" value="Peptidase M20 domain-containing protein 2"/>
    <property type="match status" value="1"/>
</dbReference>
<dbReference type="CDD" id="cd05117">
    <property type="entry name" value="STKc_CAMK"/>
    <property type="match status" value="1"/>
</dbReference>
<dbReference type="EMBL" id="JAIFTL010000208">
    <property type="protein sequence ID" value="KAG9321390.1"/>
    <property type="molecule type" value="Genomic_DNA"/>
</dbReference>
<dbReference type="InterPro" id="IPR011650">
    <property type="entry name" value="Peptidase_M20_dimer"/>
</dbReference>
<dbReference type="Pfam" id="PF00069">
    <property type="entry name" value="Pkinase"/>
    <property type="match status" value="1"/>
</dbReference>
<dbReference type="Gene3D" id="3.30.200.20">
    <property type="entry name" value="Phosphorylase Kinase, domain 1"/>
    <property type="match status" value="1"/>
</dbReference>
<dbReference type="PANTHER" id="PTHR30575:SF0">
    <property type="entry name" value="XAA-ARG DIPEPTIDASE"/>
    <property type="match status" value="1"/>
</dbReference>
<dbReference type="InterPro" id="IPR036264">
    <property type="entry name" value="Bact_exopeptidase_dim_dom"/>
</dbReference>
<keyword evidence="4" id="KW-0597">Phosphoprotein</keyword>
<evidence type="ECO:0000256" key="3">
    <source>
        <dbReference type="ARBA" id="ARBA00022527"/>
    </source>
</evidence>
<dbReference type="Gene3D" id="1.10.510.10">
    <property type="entry name" value="Transferase(Phosphotransferase) domain 1"/>
    <property type="match status" value="1"/>
</dbReference>
<evidence type="ECO:0000259" key="13">
    <source>
        <dbReference type="PROSITE" id="PS50011"/>
    </source>
</evidence>
<dbReference type="CDD" id="cd05672">
    <property type="entry name" value="M20_ACY1L2-like"/>
    <property type="match status" value="1"/>
</dbReference>
<dbReference type="SUPFAM" id="SSF56112">
    <property type="entry name" value="Protein kinase-like (PK-like)"/>
    <property type="match status" value="1"/>
</dbReference>
<evidence type="ECO:0000313" key="14">
    <source>
        <dbReference type="EMBL" id="KAG9321390.1"/>
    </source>
</evidence>
<dbReference type="FunFam" id="3.30.200.20:FF:000315">
    <property type="entry name" value="Calcium-dependent protein kinase 3"/>
    <property type="match status" value="1"/>
</dbReference>
<comment type="caution">
    <text evidence="14">The sequence shown here is derived from an EMBL/GenBank/DDBJ whole genome shotgun (WGS) entry which is preliminary data.</text>
</comment>
<dbReference type="NCBIfam" id="TIGR01891">
    <property type="entry name" value="amidohydrolases"/>
    <property type="match status" value="1"/>
</dbReference>
<feature type="binding site" evidence="12">
    <location>
        <position position="53"/>
    </location>
    <ligand>
        <name>ATP</name>
        <dbReference type="ChEBI" id="CHEBI:30616"/>
    </ligand>
</feature>
<dbReference type="GO" id="GO:0005516">
    <property type="term" value="F:calmodulin binding"/>
    <property type="evidence" value="ECO:0007669"/>
    <property type="project" value="UniProtKB-KW"/>
</dbReference>
<evidence type="ECO:0000256" key="9">
    <source>
        <dbReference type="ARBA" id="ARBA00022860"/>
    </source>
</evidence>
<evidence type="ECO:0000313" key="15">
    <source>
        <dbReference type="Proteomes" id="UP000717515"/>
    </source>
</evidence>
<comment type="catalytic activity">
    <reaction evidence="10">
        <text>L-threonyl-[protein] + ATP = O-phospho-L-threonyl-[protein] + ADP + H(+)</text>
        <dbReference type="Rhea" id="RHEA:46608"/>
        <dbReference type="Rhea" id="RHEA-COMP:11060"/>
        <dbReference type="Rhea" id="RHEA-COMP:11605"/>
        <dbReference type="ChEBI" id="CHEBI:15378"/>
        <dbReference type="ChEBI" id="CHEBI:30013"/>
        <dbReference type="ChEBI" id="CHEBI:30616"/>
        <dbReference type="ChEBI" id="CHEBI:61977"/>
        <dbReference type="ChEBI" id="CHEBI:456216"/>
        <dbReference type="EC" id="2.7.11.17"/>
    </reaction>
</comment>
<organism evidence="14 15">
    <name type="scientific">Mortierella alpina</name>
    <name type="common">Oleaginous fungus</name>
    <name type="synonym">Mortierella renispora</name>
    <dbReference type="NCBI Taxonomy" id="64518"/>
    <lineage>
        <taxon>Eukaryota</taxon>
        <taxon>Fungi</taxon>
        <taxon>Fungi incertae sedis</taxon>
        <taxon>Mucoromycota</taxon>
        <taxon>Mortierellomycotina</taxon>
        <taxon>Mortierellomycetes</taxon>
        <taxon>Mortierellales</taxon>
        <taxon>Mortierellaceae</taxon>
        <taxon>Mortierella</taxon>
    </lineage>
</organism>
<dbReference type="InterPro" id="IPR008271">
    <property type="entry name" value="Ser/Thr_kinase_AS"/>
</dbReference>
<dbReference type="InterPro" id="IPR052030">
    <property type="entry name" value="Peptidase_M20/M20A_hydrolases"/>
</dbReference>
<dbReference type="SUPFAM" id="SSF55031">
    <property type="entry name" value="Bacterial exopeptidase dimerisation domain"/>
    <property type="match status" value="1"/>
</dbReference>
<name>A0A9P8A220_MORAP</name>
<keyword evidence="8 12" id="KW-0067">ATP-binding</keyword>
<dbReference type="EC" id="2.7.11.17" evidence="2"/>
<dbReference type="PANTHER" id="PTHR30575">
    <property type="entry name" value="PEPTIDASE M20"/>
    <property type="match status" value="1"/>
</dbReference>
<dbReference type="Pfam" id="PF07687">
    <property type="entry name" value="M20_dimer"/>
    <property type="match status" value="1"/>
</dbReference>
<dbReference type="GO" id="GO:0004683">
    <property type="term" value="F:calcium/calmodulin-dependent protein kinase activity"/>
    <property type="evidence" value="ECO:0007669"/>
    <property type="project" value="UniProtKB-EC"/>
</dbReference>
<evidence type="ECO:0000256" key="7">
    <source>
        <dbReference type="ARBA" id="ARBA00022777"/>
    </source>
</evidence>
<dbReference type="Proteomes" id="UP000717515">
    <property type="component" value="Unassembled WGS sequence"/>
</dbReference>
<sequence length="741" mass="82716">MNLSSILHLQPPTYERKKHYEFGRDLGTGTYGTVKKAKSLDTGKDVAVKIILKKTVKGHEDMVEKEIGVLKNLSHPNIVNFLDWFESRDKYYLVFDLASGGELFDRICEQGRFTENNAATIMKEVIQAIEYLHSKNVVHRDLKPENLLYKDDTPDSKLMIVDFGISKTMDSEDQVLTTMCGSYGYAAPEVLLRKGHGKPVDMWSIGIITYTLLCGYAPFQAENDQQLVSEIARCNVVFHERYWKDVSVEARDFIKCLLRAHPEKRLTATEALQHKWITSETGNDVDLLDNVKEFNAKKMFKKTVRAVAAANRLRSMTQRSNTDTETMTQMRQEVSNVWQTDRYAKCISEAIEAASEELRILSLKIHDHPELSLKEFKAHGWMIEYLKKKGFTVHQGRSGLETAFVAYAGEPSSPVTIGICSEYDALPGIGHACGHNLIAISGVATALGIKAAIEQFGLKAQIKLFGTPAEERYGGKITMLHAGDFEGVDVCMMLHGANADVLYTPFLSLNTVTVEFFGRASHASTTPWEGINALDAAMQVYTAVGLMRQQMRTDHRVHGIIQNGGQAPNIIPQYTKSAYTVRAPKYAQVKELQARVDDIFDAAARSTGCTMKVEWAENELRDILTNDPLAVKFEEHMNNLGLQYASKAEQQSKLSGSTDMGNLTYAMPGIHPMFNIMNLDGVDDKSLGLHTTDFTTAAAQPIGHIATIRAAKALAMTGLECILKPDFLRRVKEKFHAQVQQ</sequence>
<keyword evidence="6 12" id="KW-0547">Nucleotide-binding</keyword>
<evidence type="ECO:0000256" key="6">
    <source>
        <dbReference type="ARBA" id="ARBA00022741"/>
    </source>
</evidence>
<dbReference type="FunFam" id="1.10.510.10:FF:000449">
    <property type="entry name" value="Calcium/calmodulin-dependent protein kinase"/>
    <property type="match status" value="1"/>
</dbReference>